<dbReference type="AlphaFoldDB" id="V6K686"/>
<dbReference type="Proteomes" id="UP000017984">
    <property type="component" value="Chromosome"/>
</dbReference>
<reference evidence="1 2" key="1">
    <citation type="journal article" date="2014" name="Genome Announc.">
        <title>Draft Genome Sequence of Streptomyces roseochromogenes subsp. oscitans DS 12.976, Producer of the Aminocoumarin Antibiotic Clorobiocin.</title>
        <authorList>
            <person name="Ruckert C."/>
            <person name="Kalinowski J."/>
            <person name="Heide L."/>
            <person name="Apel A.K."/>
        </authorList>
    </citation>
    <scope>NUCLEOTIDE SEQUENCE [LARGE SCALE GENOMIC DNA]</scope>
    <source>
        <strain evidence="1 2">DS 12.976</strain>
    </source>
</reference>
<accession>V6K686</accession>
<keyword evidence="2" id="KW-1185">Reference proteome</keyword>
<proteinExistence type="predicted"/>
<dbReference type="PATRIC" id="fig|1352936.5.peg.6344"/>
<dbReference type="EMBL" id="AWQX01000265">
    <property type="protein sequence ID" value="EST24489.1"/>
    <property type="molecule type" value="Genomic_DNA"/>
</dbReference>
<name>V6K686_STRRC</name>
<comment type="caution">
    <text evidence="1">The sequence shown here is derived from an EMBL/GenBank/DDBJ whole genome shotgun (WGS) entry which is preliminary data.</text>
</comment>
<organism evidence="1 2">
    <name type="scientific">Streptomyces roseochromogenus subsp. oscitans DS 12.976</name>
    <dbReference type="NCBI Taxonomy" id="1352936"/>
    <lineage>
        <taxon>Bacteria</taxon>
        <taxon>Bacillati</taxon>
        <taxon>Actinomycetota</taxon>
        <taxon>Actinomycetes</taxon>
        <taxon>Kitasatosporales</taxon>
        <taxon>Streptomycetaceae</taxon>
        <taxon>Streptomyces</taxon>
    </lineage>
</organism>
<sequence length="77" mass="8305">MDPMQTSIAHTDLLGSRPTFIPPLGIARTMARQALDQANALDLTTVNSFTVAREFGGVCEPLRQVLDALDAQDGRHA</sequence>
<protein>
    <submittedName>
        <fullName evidence="1">Uncharacterized protein</fullName>
    </submittedName>
</protein>
<evidence type="ECO:0000313" key="1">
    <source>
        <dbReference type="EMBL" id="EST24489.1"/>
    </source>
</evidence>
<dbReference type="STRING" id="1352936.M878_30450"/>
<evidence type="ECO:0000313" key="2">
    <source>
        <dbReference type="Proteomes" id="UP000017984"/>
    </source>
</evidence>
<gene>
    <name evidence="1" type="ORF">M878_30450</name>
</gene>
<dbReference type="HOGENOM" id="CLU_2636625_0_0_11"/>